<name>A0A3B1BZ24_9ZZZZ</name>
<gene>
    <name evidence="2" type="ORF">MNBD_IGNAVI01-2655</name>
</gene>
<feature type="compositionally biased region" description="Basic and acidic residues" evidence="1">
    <location>
        <begin position="116"/>
        <end position="131"/>
    </location>
</feature>
<evidence type="ECO:0000313" key="2">
    <source>
        <dbReference type="EMBL" id="VAX16728.1"/>
    </source>
</evidence>
<reference evidence="2" key="1">
    <citation type="submission" date="2018-06" db="EMBL/GenBank/DDBJ databases">
        <authorList>
            <person name="Zhirakovskaya E."/>
        </authorList>
    </citation>
    <scope>NUCLEOTIDE SEQUENCE</scope>
</reference>
<dbReference type="AlphaFoldDB" id="A0A3B1BZ24"/>
<sequence>MLNKHAILMTIFGLLFFMATTLPAQDKPSEKKVDNSMMQKEDMHKCMDKIASDEHMRGEMMTKMMGHMKGDSTGMMKMGKTMMSNPEMHSMMMKMMSNNSKDHEGMMKNGKKMNHDKKSEGKTEHEDHHKK</sequence>
<accession>A0A3B1BZ24</accession>
<proteinExistence type="predicted"/>
<protein>
    <submittedName>
        <fullName evidence="2">Uncharacterized protein</fullName>
    </submittedName>
</protein>
<evidence type="ECO:0000256" key="1">
    <source>
        <dbReference type="SAM" id="MobiDB-lite"/>
    </source>
</evidence>
<dbReference type="EMBL" id="UOGD01000059">
    <property type="protein sequence ID" value="VAX16728.1"/>
    <property type="molecule type" value="Genomic_DNA"/>
</dbReference>
<organism evidence="2">
    <name type="scientific">hydrothermal vent metagenome</name>
    <dbReference type="NCBI Taxonomy" id="652676"/>
    <lineage>
        <taxon>unclassified sequences</taxon>
        <taxon>metagenomes</taxon>
        <taxon>ecological metagenomes</taxon>
    </lineage>
</organism>
<feature type="region of interest" description="Disordered" evidence="1">
    <location>
        <begin position="99"/>
        <end position="131"/>
    </location>
</feature>